<dbReference type="SUPFAM" id="SSF51735">
    <property type="entry name" value="NAD(P)-binding Rossmann-fold domains"/>
    <property type="match status" value="1"/>
</dbReference>
<reference evidence="2" key="1">
    <citation type="submission" date="2020-02" db="EMBL/GenBank/DDBJ databases">
        <authorList>
            <person name="Meier V. D."/>
        </authorList>
    </citation>
    <scope>NUCLEOTIDE SEQUENCE</scope>
    <source>
        <strain evidence="2">AVDCRST_MAG08</strain>
    </source>
</reference>
<feature type="domain" description="NmrA-like" evidence="1">
    <location>
        <begin position="2"/>
        <end position="236"/>
    </location>
</feature>
<name>A0A6J4IHS7_9PROT</name>
<accession>A0A6J4IHS7</accession>
<dbReference type="AlphaFoldDB" id="A0A6J4IHS7"/>
<dbReference type="PANTHER" id="PTHR43162">
    <property type="match status" value="1"/>
</dbReference>
<dbReference type="PANTHER" id="PTHR43162:SF1">
    <property type="entry name" value="PRESTALK A DIFFERENTIATION PROTEIN A"/>
    <property type="match status" value="1"/>
</dbReference>
<proteinExistence type="predicted"/>
<dbReference type="Pfam" id="PF05368">
    <property type="entry name" value="NmrA"/>
    <property type="match status" value="1"/>
</dbReference>
<dbReference type="InterPro" id="IPR008030">
    <property type="entry name" value="NmrA-like"/>
</dbReference>
<protein>
    <recommendedName>
        <fullName evidence="1">NmrA-like domain-containing protein</fullName>
    </recommendedName>
</protein>
<evidence type="ECO:0000259" key="1">
    <source>
        <dbReference type="Pfam" id="PF05368"/>
    </source>
</evidence>
<gene>
    <name evidence="2" type="ORF">AVDCRST_MAG08-2192</name>
</gene>
<evidence type="ECO:0000313" key="2">
    <source>
        <dbReference type="EMBL" id="CAA9252794.1"/>
    </source>
</evidence>
<dbReference type="Gene3D" id="3.90.25.10">
    <property type="entry name" value="UDP-galactose 4-epimerase, domain 1"/>
    <property type="match status" value="1"/>
</dbReference>
<sequence length="285" mass="29693">MILVTGATGSNGTELTKLLASRGVPVRAMVRSRGAAEAIAALAGVEIALGDFDDPASVERALRGVESAFLLTNSSERAEAQQCAFVDSARRTGLARIVKLSQFAADAASPVRFLRYHAAVEHAIEASGIAYTFLRPNLFMQGLLAFQGLIVSEGKFFAAASDAKVSAVDVRDNAAAAAAALTEPGHEGRTYDLTGPEALTHADMAASLSEATGRSISFVDVPPEAMREALLGAGVPVWQADGLVEDYAHYRRGEASAVSSGVRDATGAPPRAFSAFARDYASAFS</sequence>
<dbReference type="InterPro" id="IPR036291">
    <property type="entry name" value="NAD(P)-bd_dom_sf"/>
</dbReference>
<dbReference type="Gene3D" id="3.40.50.720">
    <property type="entry name" value="NAD(P)-binding Rossmann-like Domain"/>
    <property type="match status" value="1"/>
</dbReference>
<dbReference type="CDD" id="cd05269">
    <property type="entry name" value="TMR_SDR_a"/>
    <property type="match status" value="1"/>
</dbReference>
<organism evidence="2">
    <name type="scientific">uncultured Acetobacteraceae bacterium</name>
    <dbReference type="NCBI Taxonomy" id="169975"/>
    <lineage>
        <taxon>Bacteria</taxon>
        <taxon>Pseudomonadati</taxon>
        <taxon>Pseudomonadota</taxon>
        <taxon>Alphaproteobacteria</taxon>
        <taxon>Acetobacterales</taxon>
        <taxon>Acetobacteraceae</taxon>
        <taxon>environmental samples</taxon>
    </lineage>
</organism>
<dbReference type="EMBL" id="CADCTG010000174">
    <property type="protein sequence ID" value="CAA9252794.1"/>
    <property type="molecule type" value="Genomic_DNA"/>
</dbReference>
<dbReference type="InterPro" id="IPR051604">
    <property type="entry name" value="Ergot_Alk_Oxidoreductase"/>
</dbReference>